<dbReference type="AlphaFoldDB" id="A0A3B1E703"/>
<proteinExistence type="predicted"/>
<evidence type="ECO:0008006" key="2">
    <source>
        <dbReference type="Google" id="ProtNLM"/>
    </source>
</evidence>
<accession>A0A3B1E703</accession>
<sequence length="186" mass="22277">MQNNQAIKKAFFNSQYSFFDKKVAKYRNDNSKDIISVFSSIVNMPQYSEIRKRFRVHKAISRILLDQHLGYIIYATYRADKLIIMARDHVGQMEISYQKMILLKYLEQIKEFKNIKSVSVLRWDKEKREQGILEFSLKKKEITIENPSFKESSNGIFENNFKNKRLYNIMEDIRNLITKNQENNND</sequence>
<evidence type="ECO:0000313" key="1">
    <source>
        <dbReference type="EMBL" id="VAY86865.1"/>
    </source>
</evidence>
<gene>
    <name evidence="1" type="ORF">MNB_ARC-1_1088</name>
</gene>
<dbReference type="EMBL" id="UOYO01000017">
    <property type="protein sequence ID" value="VAY86865.1"/>
    <property type="molecule type" value="Genomic_DNA"/>
</dbReference>
<organism evidence="1">
    <name type="scientific">hydrothermal vent metagenome</name>
    <dbReference type="NCBI Taxonomy" id="652676"/>
    <lineage>
        <taxon>unclassified sequences</taxon>
        <taxon>metagenomes</taxon>
        <taxon>ecological metagenomes</taxon>
    </lineage>
</organism>
<name>A0A3B1E703_9ZZZZ</name>
<protein>
    <recommendedName>
        <fullName evidence="2">DUF721 domain-containing protein</fullName>
    </recommendedName>
</protein>
<reference evidence="1" key="1">
    <citation type="submission" date="2018-10" db="EMBL/GenBank/DDBJ databases">
        <authorList>
            <person name="Aoki K."/>
        </authorList>
    </citation>
    <scope>NUCLEOTIDE SEQUENCE</scope>
</reference>